<keyword evidence="2" id="KW-1185">Reference proteome</keyword>
<evidence type="ECO:0000313" key="1">
    <source>
        <dbReference type="EMBL" id="TNV71994.1"/>
    </source>
</evidence>
<reference evidence="1" key="1">
    <citation type="submission" date="2019-06" db="EMBL/GenBank/DDBJ databases">
        <authorList>
            <person name="Zheng W."/>
        </authorList>
    </citation>
    <scope>NUCLEOTIDE SEQUENCE</scope>
    <source>
        <strain evidence="1">QDHG01</strain>
    </source>
</reference>
<protein>
    <submittedName>
        <fullName evidence="1">Uncharacterized protein</fullName>
    </submittedName>
</protein>
<sequence>MEINKILAFNVLPCKRAQYAHLSSANLHQPKFQQSCQSKYCDQASAKKYLENFSPLSTRLTILSIYPVAYYNFYYS</sequence>
<comment type="caution">
    <text evidence="1">The sequence shown here is derived from an EMBL/GenBank/DDBJ whole genome shotgun (WGS) entry which is preliminary data.</text>
</comment>
<organism evidence="1 2">
    <name type="scientific">Halteria grandinella</name>
    <dbReference type="NCBI Taxonomy" id="5974"/>
    <lineage>
        <taxon>Eukaryota</taxon>
        <taxon>Sar</taxon>
        <taxon>Alveolata</taxon>
        <taxon>Ciliophora</taxon>
        <taxon>Intramacronucleata</taxon>
        <taxon>Spirotrichea</taxon>
        <taxon>Stichotrichia</taxon>
        <taxon>Sporadotrichida</taxon>
        <taxon>Halteriidae</taxon>
        <taxon>Halteria</taxon>
    </lineage>
</organism>
<dbReference type="AlphaFoldDB" id="A0A8J8NBV7"/>
<accession>A0A8J8NBV7</accession>
<gene>
    <name evidence="1" type="ORF">FGO68_gene17736</name>
</gene>
<evidence type="ECO:0000313" key="2">
    <source>
        <dbReference type="Proteomes" id="UP000785679"/>
    </source>
</evidence>
<dbReference type="Proteomes" id="UP000785679">
    <property type="component" value="Unassembled WGS sequence"/>
</dbReference>
<proteinExistence type="predicted"/>
<name>A0A8J8NBV7_HALGN</name>
<dbReference type="EMBL" id="RRYP01025068">
    <property type="protein sequence ID" value="TNV71994.1"/>
    <property type="molecule type" value="Genomic_DNA"/>
</dbReference>